<comment type="caution">
    <text evidence="11">The sequence shown here is derived from an EMBL/GenBank/DDBJ whole genome shotgun (WGS) entry which is preliminary data.</text>
</comment>
<feature type="binding site" evidence="10">
    <location>
        <position position="110"/>
    </location>
    <ligand>
        <name>Fe cation</name>
        <dbReference type="ChEBI" id="CHEBI:24875"/>
        <note>catalytic</note>
    </ligand>
</feature>
<feature type="region of interest" description="Domain B" evidence="10">
    <location>
        <begin position="185"/>
        <end position="315"/>
    </location>
</feature>
<proteinExistence type="inferred from homology"/>
<keyword evidence="5 10" id="KW-0479">Metal-binding</keyword>
<dbReference type="Proteomes" id="UP001208570">
    <property type="component" value="Unassembled WGS sequence"/>
</dbReference>
<accession>A0AAD9N4Y3</accession>
<evidence type="ECO:0000256" key="6">
    <source>
        <dbReference type="ARBA" id="ARBA00022964"/>
    </source>
</evidence>
<dbReference type="InterPro" id="IPR010329">
    <property type="entry name" value="3hydroanth_dOase"/>
</dbReference>
<keyword evidence="7 10" id="KW-0560">Oxidoreductase</keyword>
<evidence type="ECO:0000256" key="10">
    <source>
        <dbReference type="HAMAP-Rule" id="MF_03019"/>
    </source>
</evidence>
<evidence type="ECO:0000256" key="2">
    <source>
        <dbReference type="ARBA" id="ARBA00002752"/>
    </source>
</evidence>
<feature type="binding site" evidence="10">
    <location>
        <position position="72"/>
    </location>
    <ligand>
        <name>substrate</name>
    </ligand>
</feature>
<evidence type="ECO:0000256" key="4">
    <source>
        <dbReference type="ARBA" id="ARBA00022642"/>
    </source>
</evidence>
<evidence type="ECO:0000256" key="7">
    <source>
        <dbReference type="ARBA" id="ARBA00023002"/>
    </source>
</evidence>
<comment type="caution">
    <text evidence="10">Lacks conserved residue(s) required for the propagation of feature annotation.</text>
</comment>
<dbReference type="GO" id="GO:0034354">
    <property type="term" value="P:'de novo' NAD+ biosynthetic process from L-tryptophan"/>
    <property type="evidence" value="ECO:0007669"/>
    <property type="project" value="UniProtKB-UniRule"/>
</dbReference>
<dbReference type="PANTHER" id="PTHR15497:SF1">
    <property type="entry name" value="3-HYDROXYANTHRANILATE 3,4-DIOXYGENASE"/>
    <property type="match status" value="1"/>
</dbReference>
<feature type="binding site" evidence="10">
    <location>
        <position position="66"/>
    </location>
    <ligand>
        <name>Fe cation</name>
        <dbReference type="ChEBI" id="CHEBI:24875"/>
        <note>catalytic</note>
    </ligand>
</feature>
<feature type="binding site" evidence="10">
    <location>
        <position position="72"/>
    </location>
    <ligand>
        <name>Fe cation</name>
        <dbReference type="ChEBI" id="CHEBI:24875"/>
        <note>catalytic</note>
    </ligand>
</feature>
<evidence type="ECO:0000256" key="8">
    <source>
        <dbReference type="ARBA" id="ARBA00023004"/>
    </source>
</evidence>
<dbReference type="GO" id="GO:0000334">
    <property type="term" value="F:3-hydroxyanthranilate 3,4-dioxygenase activity"/>
    <property type="evidence" value="ECO:0007669"/>
    <property type="project" value="UniProtKB-UniRule"/>
</dbReference>
<sequence>MSVQIDLALPPLNMSPDVDPVLYNVSTWLEQNKQHFLPPVCNKMMHGDGQMKLFFVGGPNQRKDYHVECGEELFYQLKGDMILKVVEKGVPRDVHIKEGEIFLLPCCIQHSPQRFANTIGLVIERERHLDMEKDGLRYFVEENGKPTDQLLYEKWFYCEDLGTQLAPIINGFFQSEQHKTGKPIPGTIAETIPLTLDMNTELVPPFSLNNWMKTHNAQLDDNGKLALFDCDKHQFQVYIFGKGENSDKSDVAEAWLWQQIGESAIEVDGNKYVLKRDDSLLIPVGKRFTVSQTEGCRTLVCYQDQTKAATWPKRA</sequence>
<dbReference type="HAMAP" id="MF_00825">
    <property type="entry name" value="3_HAO"/>
    <property type="match status" value="1"/>
</dbReference>
<dbReference type="CDD" id="cd06123">
    <property type="entry name" value="cupin_HAO"/>
    <property type="match status" value="1"/>
</dbReference>
<evidence type="ECO:0000313" key="11">
    <source>
        <dbReference type="EMBL" id="KAK2157237.1"/>
    </source>
</evidence>
<keyword evidence="6 10" id="KW-0223">Dioxygenase</keyword>
<dbReference type="GO" id="GO:0006569">
    <property type="term" value="P:L-tryptophan catabolic process"/>
    <property type="evidence" value="ECO:0007669"/>
    <property type="project" value="UniProtKB-UniRule"/>
</dbReference>
<comment type="pathway">
    <text evidence="10">Cofactor biosynthesis; NAD(+) biosynthesis; quinolinate from L-kynurenine: step 3/3.</text>
</comment>
<dbReference type="SUPFAM" id="SSF51182">
    <property type="entry name" value="RmlC-like cupins"/>
    <property type="match status" value="2"/>
</dbReference>
<dbReference type="Pfam" id="PF06052">
    <property type="entry name" value="3-HAO"/>
    <property type="match status" value="1"/>
</dbReference>
<keyword evidence="12" id="KW-1185">Reference proteome</keyword>
<gene>
    <name evidence="11" type="ORF">LSH36_195g07026</name>
</gene>
<comment type="similarity">
    <text evidence="10">Belongs to the 3-HAO family.</text>
</comment>
<feature type="binding site" evidence="10">
    <location>
        <position position="114"/>
    </location>
    <ligand>
        <name>substrate</name>
    </ligand>
</feature>
<dbReference type="EMBL" id="JAODUP010000195">
    <property type="protein sequence ID" value="KAK2157237.1"/>
    <property type="molecule type" value="Genomic_DNA"/>
</dbReference>
<dbReference type="GO" id="GO:0043420">
    <property type="term" value="P:anthranilate metabolic process"/>
    <property type="evidence" value="ECO:0007669"/>
    <property type="project" value="UniProtKB-UniRule"/>
</dbReference>
<comment type="subcellular location">
    <subcellularLocation>
        <location evidence="10">Cytoplasm</location>
    </subcellularLocation>
</comment>
<organism evidence="11 12">
    <name type="scientific">Paralvinella palmiformis</name>
    <dbReference type="NCBI Taxonomy" id="53620"/>
    <lineage>
        <taxon>Eukaryota</taxon>
        <taxon>Metazoa</taxon>
        <taxon>Spiralia</taxon>
        <taxon>Lophotrochozoa</taxon>
        <taxon>Annelida</taxon>
        <taxon>Polychaeta</taxon>
        <taxon>Sedentaria</taxon>
        <taxon>Canalipalpata</taxon>
        <taxon>Terebellida</taxon>
        <taxon>Terebelliformia</taxon>
        <taxon>Alvinellidae</taxon>
        <taxon>Paralvinella</taxon>
    </lineage>
</organism>
<evidence type="ECO:0000256" key="5">
    <source>
        <dbReference type="ARBA" id="ARBA00022723"/>
    </source>
</evidence>
<keyword evidence="3 10" id="KW-0963">Cytoplasm</keyword>
<dbReference type="FunFam" id="2.60.120.10:FF:000077">
    <property type="entry name" value="3-hydroxyanthranilate 3,4-dioxygenase"/>
    <property type="match status" value="1"/>
</dbReference>
<reference evidence="11" key="1">
    <citation type="journal article" date="2023" name="Mol. Biol. Evol.">
        <title>Third-Generation Sequencing Reveals the Adaptive Role of the Epigenome in Three Deep-Sea Polychaetes.</title>
        <authorList>
            <person name="Perez M."/>
            <person name="Aroh O."/>
            <person name="Sun Y."/>
            <person name="Lan Y."/>
            <person name="Juniper S.K."/>
            <person name="Young C.R."/>
            <person name="Angers B."/>
            <person name="Qian P.Y."/>
        </authorList>
    </citation>
    <scope>NUCLEOTIDE SEQUENCE</scope>
    <source>
        <strain evidence="11">P08H-3</strain>
    </source>
</reference>
<comment type="catalytic activity">
    <reaction evidence="9 10">
        <text>3-hydroxyanthranilate + O2 = (2Z,4Z)-2-amino-3-carboxymuconate 6-semialdehyde</text>
        <dbReference type="Rhea" id="RHEA:17953"/>
        <dbReference type="ChEBI" id="CHEBI:15379"/>
        <dbReference type="ChEBI" id="CHEBI:36559"/>
        <dbReference type="ChEBI" id="CHEBI:77612"/>
        <dbReference type="EC" id="1.13.11.6"/>
    </reaction>
</comment>
<comment type="cofactor">
    <cofactor evidence="1 10">
        <name>Fe(2+)</name>
        <dbReference type="ChEBI" id="CHEBI:29033"/>
    </cofactor>
</comment>
<comment type="function">
    <text evidence="2 10">Catalyzes the oxidative ring opening of 3-hydroxyanthranilate to 2-amino-3-carboxymuconate semialdehyde, which spontaneously cyclizes to quinolinate.</text>
</comment>
<evidence type="ECO:0000313" key="12">
    <source>
        <dbReference type="Proteomes" id="UP001208570"/>
    </source>
</evidence>
<dbReference type="Gene3D" id="2.60.120.10">
    <property type="entry name" value="Jelly Rolls"/>
    <property type="match status" value="1"/>
</dbReference>
<keyword evidence="4 10" id="KW-0662">Pyridine nucleotide biosynthesis</keyword>
<dbReference type="GO" id="GO:0019805">
    <property type="term" value="P:quinolinate biosynthetic process"/>
    <property type="evidence" value="ECO:0007669"/>
    <property type="project" value="UniProtKB-UniRule"/>
</dbReference>
<name>A0AAD9N4Y3_9ANNE</name>
<dbReference type="NCBIfam" id="TIGR03037">
    <property type="entry name" value="anthran_nbaC"/>
    <property type="match status" value="1"/>
</dbReference>
<feature type="region of interest" description="Domain A (catalytic)" evidence="10">
    <location>
        <begin position="1"/>
        <end position="185"/>
    </location>
</feature>
<feature type="binding site" evidence="10">
    <location>
        <position position="62"/>
    </location>
    <ligand>
        <name>O2</name>
        <dbReference type="ChEBI" id="CHEBI:15379"/>
    </ligand>
</feature>
<dbReference type="GO" id="GO:0008198">
    <property type="term" value="F:ferrous iron binding"/>
    <property type="evidence" value="ECO:0007669"/>
    <property type="project" value="UniProtKB-UniRule"/>
</dbReference>
<dbReference type="EC" id="1.13.11.6" evidence="10"/>
<dbReference type="GO" id="GO:0005737">
    <property type="term" value="C:cytoplasm"/>
    <property type="evidence" value="ECO:0007669"/>
    <property type="project" value="UniProtKB-SubCell"/>
</dbReference>
<dbReference type="InterPro" id="IPR014710">
    <property type="entry name" value="RmlC-like_jellyroll"/>
</dbReference>
<feature type="binding site" evidence="10">
    <location>
        <position position="124"/>
    </location>
    <ligand>
        <name>substrate</name>
    </ligand>
</feature>
<evidence type="ECO:0000256" key="9">
    <source>
        <dbReference type="ARBA" id="ARBA00052793"/>
    </source>
</evidence>
<evidence type="ECO:0000256" key="3">
    <source>
        <dbReference type="ARBA" id="ARBA00022490"/>
    </source>
</evidence>
<evidence type="ECO:0000256" key="1">
    <source>
        <dbReference type="ARBA" id="ARBA00001954"/>
    </source>
</evidence>
<protein>
    <recommendedName>
        <fullName evidence="10">3-hydroxyanthranilate 3,4-dioxygenase</fullName>
        <ecNumber evidence="10">1.13.11.6</ecNumber>
    </recommendedName>
    <alternativeName>
        <fullName evidence="10">3-hydroxyanthranilate oxygenase</fullName>
        <shortName evidence="10">3-HAO</shortName>
    </alternativeName>
    <alternativeName>
        <fullName evidence="10">3-hydroxyanthranilic acid dioxygenase</fullName>
        <shortName evidence="10">HAD</shortName>
    </alternativeName>
</protein>
<keyword evidence="8 10" id="KW-0408">Iron</keyword>
<dbReference type="PANTHER" id="PTHR15497">
    <property type="entry name" value="3-HYDROXYANTHRANILATE 3,4-DIOXYGENASE"/>
    <property type="match status" value="1"/>
</dbReference>
<dbReference type="AlphaFoldDB" id="A0AAD9N4Y3"/>
<dbReference type="InterPro" id="IPR011051">
    <property type="entry name" value="RmlC_Cupin_sf"/>
</dbReference>